<comment type="caution">
    <text evidence="2">The sequence shown here is derived from an EMBL/GenBank/DDBJ whole genome shotgun (WGS) entry which is preliminary data.</text>
</comment>
<evidence type="ECO:0008006" key="4">
    <source>
        <dbReference type="Google" id="ProtNLM"/>
    </source>
</evidence>
<gene>
    <name evidence="2" type="ORF">LIER_19125</name>
</gene>
<dbReference type="Gene3D" id="3.60.10.10">
    <property type="entry name" value="Endonuclease/exonuclease/phosphatase"/>
    <property type="match status" value="1"/>
</dbReference>
<dbReference type="InterPro" id="IPR036691">
    <property type="entry name" value="Endo/exonu/phosph_ase_sf"/>
</dbReference>
<protein>
    <recommendedName>
        <fullName evidence="4">Endonuclease/exonuclease/phosphatase domain-containing protein</fullName>
    </recommendedName>
</protein>
<evidence type="ECO:0000313" key="2">
    <source>
        <dbReference type="EMBL" id="GAA0163203.1"/>
    </source>
</evidence>
<dbReference type="AlphaFoldDB" id="A0AAV3QKX6"/>
<proteinExistence type="predicted"/>
<dbReference type="EMBL" id="BAABME010004680">
    <property type="protein sequence ID" value="GAA0163203.1"/>
    <property type="molecule type" value="Genomic_DNA"/>
</dbReference>
<feature type="compositionally biased region" description="Polar residues" evidence="1">
    <location>
        <begin position="1"/>
        <end position="20"/>
    </location>
</feature>
<dbReference type="PANTHER" id="PTHR33710">
    <property type="entry name" value="BNAC02G09200D PROTEIN"/>
    <property type="match status" value="1"/>
</dbReference>
<name>A0AAV3QKX6_LITER</name>
<accession>A0AAV3QKX6</accession>
<feature type="compositionally biased region" description="Polar residues" evidence="1">
    <location>
        <begin position="35"/>
        <end position="49"/>
    </location>
</feature>
<feature type="region of interest" description="Disordered" evidence="1">
    <location>
        <begin position="1"/>
        <end position="60"/>
    </location>
</feature>
<organism evidence="2 3">
    <name type="scientific">Lithospermum erythrorhizon</name>
    <name type="common">Purple gromwell</name>
    <name type="synonym">Lithospermum officinale var. erythrorhizon</name>
    <dbReference type="NCBI Taxonomy" id="34254"/>
    <lineage>
        <taxon>Eukaryota</taxon>
        <taxon>Viridiplantae</taxon>
        <taxon>Streptophyta</taxon>
        <taxon>Embryophyta</taxon>
        <taxon>Tracheophyta</taxon>
        <taxon>Spermatophyta</taxon>
        <taxon>Magnoliopsida</taxon>
        <taxon>eudicotyledons</taxon>
        <taxon>Gunneridae</taxon>
        <taxon>Pentapetalae</taxon>
        <taxon>asterids</taxon>
        <taxon>lamiids</taxon>
        <taxon>Boraginales</taxon>
        <taxon>Boraginaceae</taxon>
        <taxon>Boraginoideae</taxon>
        <taxon>Lithospermeae</taxon>
        <taxon>Lithospermum</taxon>
    </lineage>
</organism>
<dbReference type="SUPFAM" id="SSF56219">
    <property type="entry name" value="DNase I-like"/>
    <property type="match status" value="1"/>
</dbReference>
<dbReference type="Proteomes" id="UP001454036">
    <property type="component" value="Unassembled WGS sequence"/>
</dbReference>
<evidence type="ECO:0000313" key="3">
    <source>
        <dbReference type="Proteomes" id="UP001454036"/>
    </source>
</evidence>
<reference evidence="2 3" key="1">
    <citation type="submission" date="2024-01" db="EMBL/GenBank/DDBJ databases">
        <title>The complete chloroplast genome sequence of Lithospermum erythrorhizon: insights into the phylogenetic relationship among Boraginaceae species and the maternal lineages of purple gromwells.</title>
        <authorList>
            <person name="Okada T."/>
            <person name="Watanabe K."/>
        </authorList>
    </citation>
    <scope>NUCLEOTIDE SEQUENCE [LARGE SCALE GENOMIC DNA]</scope>
</reference>
<evidence type="ECO:0000256" key="1">
    <source>
        <dbReference type="SAM" id="MobiDB-lite"/>
    </source>
</evidence>
<sequence length="445" mass="50769">MCFATNKNPIHKTQQTSPVSSLLGGGDDNKIGDSETPSHVTHQQPPTISTKHHNSKPENRLFTINPNPTIFYQNPTGPKPSYAQATMGAVPAATMEDYDCSNVANLRLVAMHEGKPSVVFKKSDKARYLSMMNHVLIGKFSHGRPTIAVIQEFFVNFKLKGAYNLSIFDIKNLFIDHTSGHIWTFWSNMFDVEVVGDHRQYLHLKLTHLPTAKLYFITVVYAVCNIPERRVLWEALYDLKKCFSPWIVMGDFNALISGDERIGGNVPDPISMFDFSQCIKDCQLLDAGFVGSKYTWTNGKLSQRLDRVLCDQPCLDTFPILNVRHLAKTASDHALLLIEVKLLYDTSKGSFRFQNMWLHHADLKNVVFEYWSNPIYGDPFYILTNKLKRLKHRVREWNRVVFGNIFTNVDSAEEPVLVCENISKALDWTPIERLFNLLRLIISSV</sequence>
<keyword evidence="3" id="KW-1185">Reference proteome</keyword>
<dbReference type="PANTHER" id="PTHR33710:SF71">
    <property type="entry name" value="ENDONUCLEASE_EXONUCLEASE_PHOSPHATASE DOMAIN-CONTAINING PROTEIN"/>
    <property type="match status" value="1"/>
</dbReference>